<dbReference type="InterPro" id="IPR025272">
    <property type="entry name" value="SocA_Panacea"/>
</dbReference>
<dbReference type="RefSeq" id="WP_311369636.1">
    <property type="nucleotide sequence ID" value="NZ_JAVRHX010000005.1"/>
</dbReference>
<comment type="caution">
    <text evidence="2">The sequence shown here is derived from an EMBL/GenBank/DDBJ whole genome shotgun (WGS) entry which is preliminary data.</text>
</comment>
<evidence type="ECO:0000259" key="1">
    <source>
        <dbReference type="Pfam" id="PF13274"/>
    </source>
</evidence>
<feature type="domain" description="Antitoxin SocA-like Panacea" evidence="1">
    <location>
        <begin position="29"/>
        <end position="141"/>
    </location>
</feature>
<name>A0ABU2ZU40_9ALTE</name>
<evidence type="ECO:0000313" key="3">
    <source>
        <dbReference type="Proteomes" id="UP001253545"/>
    </source>
</evidence>
<keyword evidence="3" id="KW-1185">Reference proteome</keyword>
<proteinExistence type="predicted"/>
<dbReference type="EMBL" id="JAVRHX010000005">
    <property type="protein sequence ID" value="MDT0596110.1"/>
    <property type="molecule type" value="Genomic_DNA"/>
</dbReference>
<protein>
    <submittedName>
        <fullName evidence="2">Panacea domain-containing protein</fullName>
    </submittedName>
</protein>
<organism evidence="2 3">
    <name type="scientific">Glaciecola petra</name>
    <dbReference type="NCBI Taxonomy" id="3075602"/>
    <lineage>
        <taxon>Bacteria</taxon>
        <taxon>Pseudomonadati</taxon>
        <taxon>Pseudomonadota</taxon>
        <taxon>Gammaproteobacteria</taxon>
        <taxon>Alteromonadales</taxon>
        <taxon>Alteromonadaceae</taxon>
        <taxon>Glaciecola</taxon>
    </lineage>
</organism>
<gene>
    <name evidence="2" type="ORF">RM552_14750</name>
</gene>
<dbReference type="Proteomes" id="UP001253545">
    <property type="component" value="Unassembled WGS sequence"/>
</dbReference>
<dbReference type="Pfam" id="PF13274">
    <property type="entry name" value="SocA_Panacea"/>
    <property type="match status" value="1"/>
</dbReference>
<accession>A0ABU2ZU40</accession>
<sequence>MLINHEREKLINLIIFLSNNTNNCGKIKLFKLLYFIDFEHFKINGRSVTGLKYAAWKMGPVPTELFEEIDKPEPDMAEALEFSLVPTNIGRPMLTIKPMTHFNDEHFTKRELKIIVNMAKLYADKNAEEMIEATHLENSPWDRVFNKENNKKGEIPYEYALKSGEFDEMLKISKEKKDVREALG</sequence>
<reference evidence="2 3" key="1">
    <citation type="submission" date="2023-09" db="EMBL/GenBank/DDBJ databases">
        <authorList>
            <person name="Rey-Velasco X."/>
        </authorList>
    </citation>
    <scope>NUCLEOTIDE SEQUENCE [LARGE SCALE GENOMIC DNA]</scope>
    <source>
        <strain evidence="2 3">P117</strain>
    </source>
</reference>
<evidence type="ECO:0000313" key="2">
    <source>
        <dbReference type="EMBL" id="MDT0596110.1"/>
    </source>
</evidence>